<comment type="subcellular location">
    <subcellularLocation>
        <location evidence="1">Lysosome</location>
    </subcellularLocation>
</comment>
<dbReference type="Proteomes" id="UP001174909">
    <property type="component" value="Unassembled WGS sequence"/>
</dbReference>
<dbReference type="Pfam" id="PF00027">
    <property type="entry name" value="cNMP_binding"/>
    <property type="match status" value="1"/>
</dbReference>
<keyword evidence="9" id="KW-1185">Reference proteome</keyword>
<dbReference type="SUPFAM" id="SSF51206">
    <property type="entry name" value="cAMP-binding domain-like"/>
    <property type="match status" value="2"/>
</dbReference>
<proteinExistence type="predicted"/>
<keyword evidence="6" id="KW-0732">Signal</keyword>
<dbReference type="InterPro" id="IPR014710">
    <property type="entry name" value="RmlC-like_jellyroll"/>
</dbReference>
<dbReference type="CDD" id="cd00038">
    <property type="entry name" value="CAP_ED"/>
    <property type="match status" value="1"/>
</dbReference>
<feature type="region of interest" description="Disordered" evidence="5">
    <location>
        <begin position="303"/>
        <end position="329"/>
    </location>
</feature>
<keyword evidence="4" id="KW-0458">Lysosome</keyword>
<feature type="region of interest" description="Disordered" evidence="5">
    <location>
        <begin position="527"/>
        <end position="555"/>
    </location>
</feature>
<reference evidence="8" key="1">
    <citation type="submission" date="2023-03" db="EMBL/GenBank/DDBJ databases">
        <authorList>
            <person name="Steffen K."/>
            <person name="Cardenas P."/>
        </authorList>
    </citation>
    <scope>NUCLEOTIDE SEQUENCE</scope>
</reference>
<dbReference type="InterPro" id="IPR000595">
    <property type="entry name" value="cNMP-bd_dom"/>
</dbReference>
<dbReference type="Pfam" id="PF15508">
    <property type="entry name" value="NAAA-beta"/>
    <property type="match status" value="1"/>
</dbReference>
<organism evidence="8 9">
    <name type="scientific">Geodia barretti</name>
    <name type="common">Barrett's horny sponge</name>
    <dbReference type="NCBI Taxonomy" id="519541"/>
    <lineage>
        <taxon>Eukaryota</taxon>
        <taxon>Metazoa</taxon>
        <taxon>Porifera</taxon>
        <taxon>Demospongiae</taxon>
        <taxon>Heteroscleromorpha</taxon>
        <taxon>Tetractinellida</taxon>
        <taxon>Astrophorina</taxon>
        <taxon>Geodiidae</taxon>
        <taxon>Geodia</taxon>
    </lineage>
</organism>
<comment type="caution">
    <text evidence="8">The sequence shown here is derived from an EMBL/GenBank/DDBJ whole genome shotgun (WGS) entry which is preliminary data.</text>
</comment>
<evidence type="ECO:0000256" key="2">
    <source>
        <dbReference type="ARBA" id="ARBA00011891"/>
    </source>
</evidence>
<evidence type="ECO:0000256" key="3">
    <source>
        <dbReference type="ARBA" id="ARBA00022801"/>
    </source>
</evidence>
<dbReference type="AlphaFoldDB" id="A0AA35STX8"/>
<dbReference type="PANTHER" id="PTHR28583">
    <property type="entry name" value="ACID AMIDASE"/>
    <property type="match status" value="1"/>
</dbReference>
<evidence type="ECO:0000256" key="4">
    <source>
        <dbReference type="ARBA" id="ARBA00023228"/>
    </source>
</evidence>
<evidence type="ECO:0000256" key="5">
    <source>
        <dbReference type="SAM" id="MobiDB-lite"/>
    </source>
</evidence>
<dbReference type="PROSITE" id="PS50042">
    <property type="entry name" value="CNMP_BINDING_3"/>
    <property type="match status" value="1"/>
</dbReference>
<evidence type="ECO:0000259" key="7">
    <source>
        <dbReference type="PROSITE" id="PS50042"/>
    </source>
</evidence>
<dbReference type="InterPro" id="IPR029130">
    <property type="entry name" value="Acid_ceramidase_N"/>
</dbReference>
<keyword evidence="3" id="KW-0378">Hydrolase</keyword>
<dbReference type="PANTHER" id="PTHR28583:SF1">
    <property type="entry name" value="ACID CERAMIDASE"/>
    <property type="match status" value="1"/>
</dbReference>
<evidence type="ECO:0000313" key="9">
    <source>
        <dbReference type="Proteomes" id="UP001174909"/>
    </source>
</evidence>
<dbReference type="GO" id="GO:0005764">
    <property type="term" value="C:lysosome"/>
    <property type="evidence" value="ECO:0007669"/>
    <property type="project" value="UniProtKB-SubCell"/>
</dbReference>
<dbReference type="Pfam" id="PF02275">
    <property type="entry name" value="CBAH"/>
    <property type="match status" value="1"/>
</dbReference>
<dbReference type="EMBL" id="CASHTH010002813">
    <property type="protein sequence ID" value="CAI8035624.1"/>
    <property type="molecule type" value="Genomic_DNA"/>
</dbReference>
<dbReference type="Gene3D" id="2.60.120.10">
    <property type="entry name" value="Jelly Rolls"/>
    <property type="match status" value="2"/>
</dbReference>
<dbReference type="GO" id="GO:0017040">
    <property type="term" value="F:N-acylsphingosine amidohydrolase activity"/>
    <property type="evidence" value="ECO:0007669"/>
    <property type="project" value="UniProtKB-EC"/>
</dbReference>
<dbReference type="EC" id="3.5.1.23" evidence="2"/>
<sequence>MANVWGVLVLATLMVAVCSAQSPDEPCVKDAYPPDPNTEVPTYTVDLDQDPKLRWQKLVTDKKADIVKLIDYVHWLLSFIDHGKLIPIEEDVFGLLADSLPAPYGDEMRGISESSGLPLGDVVLYNVFYEIFSVCTSIVAESENGTLMHVRNLDFGLLMGWDIQNDTWPVAEMLRPIVVNVEYMKGGKLVYKAVHFAGYIGILSAIKPDVFTLTMNESYSEAVDMLANTRMLAPAYFIVGGTKSGEGCVITRTLEKALDIWKAGSHALLSKTQSSSKRQTPSLLQLAQPESWHQLHRDIQGRLRQGRSSPPHPLSPQISGVSATGGLRESQPHIPVLSEAVKNTLSNSPWTRTHRQVQQAAVELRVCGDFRDYPEPVQYSLCRVGWHLSLDQGRVIFREHAPACCFYFIISGNVLVTSDQEPDHTLTAGTSFGDESIIDKTVRTMTCSALTPVELLVISKSVNLSVCLSHWPLHLLESHPDQCKVANFKTNSVVVKDSTKNPWVYIIMTGSCRAVKRFVYGSEDQGERVQKRKSYSNPADVSKLAGESAGTRQPPATGILRQQMLLSQKKNKQPHLAQGYSPEQVQRKGHRLPHTISTPQISVRRPLPKKQFLLQLQLLKPKDTFGLSSFVYEDEPSVTLVSNGAEVVMLSKEFLHLHFKETTRGKLKHQISPFPSQETMLKRIRERYS</sequence>
<gene>
    <name evidence="8" type="ORF">GBAR_LOCUS19963</name>
</gene>
<feature type="domain" description="Cyclic nucleotide-binding" evidence="7">
    <location>
        <begin position="390"/>
        <end position="460"/>
    </location>
</feature>
<name>A0AA35STX8_GEOBA</name>
<accession>A0AA35STX8</accession>
<feature type="chain" id="PRO_5041414077" description="ceramidase" evidence="6">
    <location>
        <begin position="21"/>
        <end position="689"/>
    </location>
</feature>
<feature type="signal peptide" evidence="6">
    <location>
        <begin position="1"/>
        <end position="20"/>
    </location>
</feature>
<protein>
    <recommendedName>
        <fullName evidence="2">ceramidase</fullName>
        <ecNumber evidence="2">3.5.1.23</ecNumber>
    </recommendedName>
</protein>
<evidence type="ECO:0000313" key="8">
    <source>
        <dbReference type="EMBL" id="CAI8035624.1"/>
    </source>
</evidence>
<evidence type="ECO:0000256" key="6">
    <source>
        <dbReference type="SAM" id="SignalP"/>
    </source>
</evidence>
<dbReference type="InterPro" id="IPR018490">
    <property type="entry name" value="cNMP-bd_dom_sf"/>
</dbReference>
<feature type="region of interest" description="Disordered" evidence="5">
    <location>
        <begin position="571"/>
        <end position="590"/>
    </location>
</feature>
<dbReference type="InterPro" id="IPR029132">
    <property type="entry name" value="CBAH/NAAA_C"/>
</dbReference>
<evidence type="ECO:0000256" key="1">
    <source>
        <dbReference type="ARBA" id="ARBA00004371"/>
    </source>
</evidence>